<dbReference type="AlphaFoldDB" id="A0A1L9NBJ5"/>
<keyword evidence="1" id="KW-0732">Signal</keyword>
<sequence length="71" mass="8409">MTGWSLSVPVCLLGLTEVQMSENVEECRLDFYQLKEIRKETMDKPRRLAHRAMDSVTDRCNRKLQIERQPQ</sequence>
<reference evidence="3" key="1">
    <citation type="journal article" date="2017" name="Genome Biol.">
        <title>Comparative genomics reveals high biological diversity and specific adaptations in the industrially and medically important fungal genus Aspergillus.</title>
        <authorList>
            <person name="de Vries R.P."/>
            <person name="Riley R."/>
            <person name="Wiebenga A."/>
            <person name="Aguilar-Osorio G."/>
            <person name="Amillis S."/>
            <person name="Uchima C.A."/>
            <person name="Anderluh G."/>
            <person name="Asadollahi M."/>
            <person name="Askin M."/>
            <person name="Barry K."/>
            <person name="Battaglia E."/>
            <person name="Bayram O."/>
            <person name="Benocci T."/>
            <person name="Braus-Stromeyer S.A."/>
            <person name="Caldana C."/>
            <person name="Canovas D."/>
            <person name="Cerqueira G.C."/>
            <person name="Chen F."/>
            <person name="Chen W."/>
            <person name="Choi C."/>
            <person name="Clum A."/>
            <person name="Dos Santos R.A."/>
            <person name="Damasio A.R."/>
            <person name="Diallinas G."/>
            <person name="Emri T."/>
            <person name="Fekete E."/>
            <person name="Flipphi M."/>
            <person name="Freyberg S."/>
            <person name="Gallo A."/>
            <person name="Gournas C."/>
            <person name="Habgood R."/>
            <person name="Hainaut M."/>
            <person name="Harispe M.L."/>
            <person name="Henrissat B."/>
            <person name="Hilden K.S."/>
            <person name="Hope R."/>
            <person name="Hossain A."/>
            <person name="Karabika E."/>
            <person name="Karaffa L."/>
            <person name="Karanyi Z."/>
            <person name="Krasevec N."/>
            <person name="Kuo A."/>
            <person name="Kusch H."/>
            <person name="LaButti K."/>
            <person name="Lagendijk E.L."/>
            <person name="Lapidus A."/>
            <person name="Levasseur A."/>
            <person name="Lindquist E."/>
            <person name="Lipzen A."/>
            <person name="Logrieco A.F."/>
            <person name="MacCabe A."/>
            <person name="Maekelae M.R."/>
            <person name="Malavazi I."/>
            <person name="Melin P."/>
            <person name="Meyer V."/>
            <person name="Mielnichuk N."/>
            <person name="Miskei M."/>
            <person name="Molnar A.P."/>
            <person name="Mule G."/>
            <person name="Ngan C.Y."/>
            <person name="Orejas M."/>
            <person name="Orosz E."/>
            <person name="Ouedraogo J.P."/>
            <person name="Overkamp K.M."/>
            <person name="Park H.-S."/>
            <person name="Perrone G."/>
            <person name="Piumi F."/>
            <person name="Punt P.J."/>
            <person name="Ram A.F."/>
            <person name="Ramon A."/>
            <person name="Rauscher S."/>
            <person name="Record E."/>
            <person name="Riano-Pachon D.M."/>
            <person name="Robert V."/>
            <person name="Roehrig J."/>
            <person name="Ruller R."/>
            <person name="Salamov A."/>
            <person name="Salih N.S."/>
            <person name="Samson R.A."/>
            <person name="Sandor E."/>
            <person name="Sanguinetti M."/>
            <person name="Schuetze T."/>
            <person name="Sepcic K."/>
            <person name="Shelest E."/>
            <person name="Sherlock G."/>
            <person name="Sophianopoulou V."/>
            <person name="Squina F.M."/>
            <person name="Sun H."/>
            <person name="Susca A."/>
            <person name="Todd R.B."/>
            <person name="Tsang A."/>
            <person name="Unkles S.E."/>
            <person name="van de Wiele N."/>
            <person name="van Rossen-Uffink D."/>
            <person name="Oliveira J.V."/>
            <person name="Vesth T.C."/>
            <person name="Visser J."/>
            <person name="Yu J.-H."/>
            <person name="Zhou M."/>
            <person name="Andersen M.R."/>
            <person name="Archer D.B."/>
            <person name="Baker S.E."/>
            <person name="Benoit I."/>
            <person name="Brakhage A.A."/>
            <person name="Braus G.H."/>
            <person name="Fischer R."/>
            <person name="Frisvad J.C."/>
            <person name="Goldman G.H."/>
            <person name="Houbraken J."/>
            <person name="Oakley B."/>
            <person name="Pocsi I."/>
            <person name="Scazzocchio C."/>
            <person name="Seiboth B."/>
            <person name="vanKuyk P.A."/>
            <person name="Wortman J."/>
            <person name="Dyer P.S."/>
            <person name="Grigoriev I.V."/>
        </authorList>
    </citation>
    <scope>NUCLEOTIDE SEQUENCE [LARGE SCALE GENOMIC DNA]</scope>
    <source>
        <strain evidence="3">CBS 134.48</strain>
    </source>
</reference>
<feature type="signal peptide" evidence="1">
    <location>
        <begin position="1"/>
        <end position="20"/>
    </location>
</feature>
<keyword evidence="3" id="KW-1185">Reference proteome</keyword>
<evidence type="ECO:0000313" key="3">
    <source>
        <dbReference type="Proteomes" id="UP000184304"/>
    </source>
</evidence>
<evidence type="ECO:0000313" key="2">
    <source>
        <dbReference type="EMBL" id="OJI86658.1"/>
    </source>
</evidence>
<gene>
    <name evidence="2" type="ORF">ASPTUDRAFT_39611</name>
</gene>
<dbReference type="EMBL" id="KV878187">
    <property type="protein sequence ID" value="OJI86658.1"/>
    <property type="molecule type" value="Genomic_DNA"/>
</dbReference>
<organism evidence="2 3">
    <name type="scientific">Aspergillus tubingensis (strain CBS 134.48)</name>
    <dbReference type="NCBI Taxonomy" id="767770"/>
    <lineage>
        <taxon>Eukaryota</taxon>
        <taxon>Fungi</taxon>
        <taxon>Dikarya</taxon>
        <taxon>Ascomycota</taxon>
        <taxon>Pezizomycotina</taxon>
        <taxon>Eurotiomycetes</taxon>
        <taxon>Eurotiomycetidae</taxon>
        <taxon>Eurotiales</taxon>
        <taxon>Aspergillaceae</taxon>
        <taxon>Aspergillus</taxon>
        <taxon>Aspergillus subgen. Circumdati</taxon>
    </lineage>
</organism>
<accession>A0A1L9NBJ5</accession>
<name>A0A1L9NBJ5_ASPTC</name>
<proteinExistence type="predicted"/>
<dbReference type="Proteomes" id="UP000184304">
    <property type="component" value="Unassembled WGS sequence"/>
</dbReference>
<feature type="chain" id="PRO_5013222454" evidence="1">
    <location>
        <begin position="21"/>
        <end position="71"/>
    </location>
</feature>
<evidence type="ECO:0000256" key="1">
    <source>
        <dbReference type="SAM" id="SignalP"/>
    </source>
</evidence>
<dbReference type="VEuPathDB" id="FungiDB:ASPTUDRAFT_39611"/>
<protein>
    <submittedName>
        <fullName evidence="2">Uncharacterized protein</fullName>
    </submittedName>
</protein>